<gene>
    <name evidence="12 13" type="primary">LOC117146734</name>
</gene>
<dbReference type="InterPro" id="IPR013792">
    <property type="entry name" value="RNA3'P_cycl/enolpyr_Trfase_a/b"/>
</dbReference>
<dbReference type="PIRSF" id="PIRSF005378">
    <property type="entry name" value="RNA3'_term_phos_cycl_euk"/>
    <property type="match status" value="1"/>
</dbReference>
<proteinExistence type="inferred from homology"/>
<protein>
    <recommendedName>
        <fullName evidence="3">RNA 3'-terminal phosphate cyclase</fullName>
        <ecNumber evidence="2">6.5.1.4</ecNumber>
    </recommendedName>
</protein>
<evidence type="ECO:0000313" key="12">
    <source>
        <dbReference type="RefSeq" id="XP_033169071.1"/>
    </source>
</evidence>
<dbReference type="Proteomes" id="UP000515162">
    <property type="component" value="Chromosome X"/>
</dbReference>
<dbReference type="PANTHER" id="PTHR11096:SF0">
    <property type="entry name" value="RNA 3'-TERMINAL PHOSPHATE CYCLASE"/>
    <property type="match status" value="1"/>
</dbReference>
<evidence type="ECO:0000313" key="11">
    <source>
        <dbReference type="Proteomes" id="UP000515162"/>
    </source>
</evidence>
<dbReference type="SUPFAM" id="SSF55205">
    <property type="entry name" value="EPT/RTPC-like"/>
    <property type="match status" value="2"/>
</dbReference>
<dbReference type="Pfam" id="PF01137">
    <property type="entry name" value="RTC"/>
    <property type="match status" value="1"/>
</dbReference>
<evidence type="ECO:0000256" key="2">
    <source>
        <dbReference type="ARBA" id="ARBA00012725"/>
    </source>
</evidence>
<evidence type="ECO:0000259" key="10">
    <source>
        <dbReference type="Pfam" id="PF05189"/>
    </source>
</evidence>
<feature type="domain" description="RNA 3'-terminal phosphate cyclase insert" evidence="10">
    <location>
        <begin position="187"/>
        <end position="286"/>
    </location>
</feature>
<accession>A0A6P8L0Y1</accession>
<comment type="catalytic activity">
    <reaction evidence="6">
        <text>a 3'-end 3'-phospho-ribonucleotide-RNA + ATP = a 3'-end 2',3'-cyclophospho-ribonucleotide-RNA + AMP + diphosphate</text>
        <dbReference type="Rhea" id="RHEA:23976"/>
        <dbReference type="Rhea" id="RHEA-COMP:10463"/>
        <dbReference type="Rhea" id="RHEA-COMP:10464"/>
        <dbReference type="ChEBI" id="CHEBI:30616"/>
        <dbReference type="ChEBI" id="CHEBI:33019"/>
        <dbReference type="ChEBI" id="CHEBI:83062"/>
        <dbReference type="ChEBI" id="CHEBI:83064"/>
        <dbReference type="ChEBI" id="CHEBI:456215"/>
        <dbReference type="EC" id="6.5.1.4"/>
    </reaction>
</comment>
<keyword evidence="11" id="KW-1185">Reference proteome</keyword>
<evidence type="ECO:0000256" key="5">
    <source>
        <dbReference type="ARBA" id="ARBA00022741"/>
    </source>
</evidence>
<dbReference type="InterPro" id="IPR036553">
    <property type="entry name" value="RPTC_insert"/>
</dbReference>
<dbReference type="Gene3D" id="3.65.10.20">
    <property type="entry name" value="RNA 3'-terminal phosphate cyclase domain"/>
    <property type="match status" value="1"/>
</dbReference>
<evidence type="ECO:0000256" key="7">
    <source>
        <dbReference type="PIRSR" id="PIRSR005378-1"/>
    </source>
</evidence>
<evidence type="ECO:0000256" key="6">
    <source>
        <dbReference type="ARBA" id="ARBA00024481"/>
    </source>
</evidence>
<feature type="domain" description="RNA 3'-terminal phosphate cyclase" evidence="9">
    <location>
        <begin position="13"/>
        <end position="339"/>
    </location>
</feature>
<dbReference type="InterPro" id="IPR037136">
    <property type="entry name" value="RNA3'_phos_cyclase_dom_sf"/>
</dbReference>
<dbReference type="HAMAP" id="MF_00200">
    <property type="entry name" value="RTC"/>
    <property type="match status" value="1"/>
</dbReference>
<feature type="binding site" evidence="8">
    <location>
        <position position="105"/>
    </location>
    <ligand>
        <name>ATP</name>
        <dbReference type="ChEBI" id="CHEBI:30616"/>
    </ligand>
</feature>
<evidence type="ECO:0000256" key="3">
    <source>
        <dbReference type="ARBA" id="ARBA00021428"/>
    </source>
</evidence>
<dbReference type="RefSeq" id="XP_033169072.1">
    <property type="nucleotide sequence ID" value="XM_033313181.1"/>
</dbReference>
<dbReference type="Pfam" id="PF05189">
    <property type="entry name" value="RTC_insert"/>
    <property type="match status" value="1"/>
</dbReference>
<dbReference type="AlphaFoldDB" id="A0A6P8L0Y1"/>
<dbReference type="GO" id="GO:0005634">
    <property type="term" value="C:nucleus"/>
    <property type="evidence" value="ECO:0007669"/>
    <property type="project" value="TreeGrafter"/>
</dbReference>
<evidence type="ECO:0000313" key="13">
    <source>
        <dbReference type="RefSeq" id="XP_033169072.1"/>
    </source>
</evidence>
<name>A0A6P8L0Y1_DROMA</name>
<dbReference type="CDD" id="cd00874">
    <property type="entry name" value="RNA_Cyclase_Class_II"/>
    <property type="match status" value="1"/>
</dbReference>
<dbReference type="RefSeq" id="XP_033169071.1">
    <property type="nucleotide sequence ID" value="XM_033313180.1"/>
</dbReference>
<dbReference type="InterPro" id="IPR017770">
    <property type="entry name" value="RNA3'_term_phos_cyc_type_1"/>
</dbReference>
<dbReference type="GO" id="GO:0003963">
    <property type="term" value="F:RNA-3'-phosphate cyclase activity"/>
    <property type="evidence" value="ECO:0007669"/>
    <property type="project" value="UniProtKB-EC"/>
</dbReference>
<evidence type="ECO:0000256" key="8">
    <source>
        <dbReference type="PIRSR" id="PIRSR005378-2"/>
    </source>
</evidence>
<evidence type="ECO:0000256" key="1">
    <source>
        <dbReference type="ARBA" id="ARBA00009206"/>
    </source>
</evidence>
<reference evidence="12 13" key="1">
    <citation type="submission" date="2025-04" db="UniProtKB">
        <authorList>
            <consortium name="RefSeq"/>
        </authorList>
    </citation>
    <scope>IDENTIFICATION</scope>
    <source>
        <strain evidence="12 13">Mau12</strain>
        <tissue evidence="12 13">Whole Body</tissue>
    </source>
</reference>
<organism evidence="11 12">
    <name type="scientific">Drosophila mauritiana</name>
    <name type="common">Fruit fly</name>
    <dbReference type="NCBI Taxonomy" id="7226"/>
    <lineage>
        <taxon>Eukaryota</taxon>
        <taxon>Metazoa</taxon>
        <taxon>Ecdysozoa</taxon>
        <taxon>Arthropoda</taxon>
        <taxon>Hexapoda</taxon>
        <taxon>Insecta</taxon>
        <taxon>Pterygota</taxon>
        <taxon>Neoptera</taxon>
        <taxon>Endopterygota</taxon>
        <taxon>Diptera</taxon>
        <taxon>Brachycera</taxon>
        <taxon>Muscomorpha</taxon>
        <taxon>Ephydroidea</taxon>
        <taxon>Drosophilidae</taxon>
        <taxon>Drosophila</taxon>
        <taxon>Sophophora</taxon>
    </lineage>
</organism>
<dbReference type="Gene3D" id="3.30.360.20">
    <property type="entry name" value="RNA 3'-terminal phosphate cyclase, insert domain"/>
    <property type="match status" value="1"/>
</dbReference>
<keyword evidence="8" id="KW-0067">ATP-binding</keyword>
<dbReference type="InterPro" id="IPR023797">
    <property type="entry name" value="RNA3'_phos_cyclase_dom"/>
</dbReference>
<dbReference type="GeneID" id="117146734"/>
<comment type="similarity">
    <text evidence="1">Belongs to the RNA 3'-terminal cyclase family. Type 1 subfamily.</text>
</comment>
<dbReference type="PANTHER" id="PTHR11096">
    <property type="entry name" value="RNA 3' TERMINAL PHOSPHATE CYCLASE"/>
    <property type="match status" value="1"/>
</dbReference>
<dbReference type="GO" id="GO:0006396">
    <property type="term" value="P:RNA processing"/>
    <property type="evidence" value="ECO:0007669"/>
    <property type="project" value="InterPro"/>
</dbReference>
<evidence type="ECO:0000259" key="9">
    <source>
        <dbReference type="Pfam" id="PF01137"/>
    </source>
</evidence>
<dbReference type="CTD" id="8634"/>
<sequence>MDAKKIVEIDGSYLEGGGQALRNALSLSCILGKPVRVVKIRANRPNPGLSRQHLHGLNLLRDITNADVVGNYLLSSTVEFTPGTIVDNTYRVETHTAASITLIYQMALPVLLFAGRSSRLIVCGGTNVDFAPPVEYMQDVLLPNLKHFGASFDLKVQRYGFYPRGQGRCQLDVEPVAKLNPGKLVAFGSIKSVSGVAYCAGRLPVNIAIDMQQSAQREIHRMWPSQKCNIEPIKHSRQKAYYDGAGILMTVNTTADVVLGASALGKKRIDGHLLGLEVSCQLGGYIREKVCVDNYMQDQLIIYMSLAVGRSTMRTGKLTNHTRTAINVAEQMTGVKFDVAMEPDGQMLVSCQGLGHLNKLI</sequence>
<keyword evidence="5 8" id="KW-0547">Nucleotide-binding</keyword>
<feature type="binding site" evidence="8">
    <location>
        <begin position="295"/>
        <end position="299"/>
    </location>
    <ligand>
        <name>ATP</name>
        <dbReference type="ChEBI" id="CHEBI:30616"/>
    </ligand>
</feature>
<dbReference type="NCBIfam" id="TIGR03399">
    <property type="entry name" value="RNA_3prim_cycl"/>
    <property type="match status" value="1"/>
</dbReference>
<dbReference type="GO" id="GO:0005524">
    <property type="term" value="F:ATP binding"/>
    <property type="evidence" value="ECO:0007669"/>
    <property type="project" value="UniProtKB-KW"/>
</dbReference>
<dbReference type="InterPro" id="IPR013791">
    <property type="entry name" value="RNA3'-term_phos_cycl_insert"/>
</dbReference>
<feature type="active site" description="Tele-AMP-histidine intermediate" evidence="7">
    <location>
        <position position="321"/>
    </location>
</feature>
<evidence type="ECO:0000256" key="4">
    <source>
        <dbReference type="ARBA" id="ARBA00022598"/>
    </source>
</evidence>
<keyword evidence="4" id="KW-0436">Ligase</keyword>
<dbReference type="SUPFAM" id="SSF52913">
    <property type="entry name" value="RNA 3'-terminal phosphate cyclase, RPTC, insert domain"/>
    <property type="match status" value="1"/>
</dbReference>
<dbReference type="EC" id="6.5.1.4" evidence="2"/>
<dbReference type="InterPro" id="IPR000228">
    <property type="entry name" value="RNA3'_term_phos_cyc"/>
</dbReference>